<dbReference type="AlphaFoldDB" id="A0A131Y7W6"/>
<keyword evidence="5" id="KW-0963">Cytoplasm</keyword>
<evidence type="ECO:0000256" key="5">
    <source>
        <dbReference type="ARBA" id="ARBA00022490"/>
    </source>
</evidence>
<name>A0A131Y7W6_IXORI</name>
<comment type="function">
    <text evidence="8">Centriole-enriched microtubule-binding protein involved in centriole biogenesis. In collaboration with CEP295 and POC1B, is required for the centriole-to-centrosome conversion by ensuring the formation of bona fide centriole wall. Functions as a linker component that maintains centrosome cohesion. Associates with CROCC and regulates its stability and localization to the centrosome.</text>
</comment>
<dbReference type="GO" id="GO:0000922">
    <property type="term" value="C:spindle pole"/>
    <property type="evidence" value="ECO:0007669"/>
    <property type="project" value="UniProtKB-SubCell"/>
</dbReference>
<dbReference type="EMBL" id="GEFM01000242">
    <property type="protein sequence ID" value="JAP75554.1"/>
    <property type="molecule type" value="mRNA"/>
</dbReference>
<feature type="region of interest" description="Disordered" evidence="9">
    <location>
        <begin position="244"/>
        <end position="272"/>
    </location>
</feature>
<evidence type="ECO:0000256" key="3">
    <source>
        <dbReference type="ARBA" id="ARBA00004647"/>
    </source>
</evidence>
<accession>A0A131Y7W6</accession>
<evidence type="ECO:0000256" key="4">
    <source>
        <dbReference type="ARBA" id="ARBA00014053"/>
    </source>
</evidence>
<evidence type="ECO:0000313" key="11">
    <source>
        <dbReference type="EMBL" id="JAP75554.1"/>
    </source>
</evidence>
<dbReference type="GO" id="GO:0030496">
    <property type="term" value="C:midbody"/>
    <property type="evidence" value="ECO:0007669"/>
    <property type="project" value="UniProtKB-SubCell"/>
</dbReference>
<evidence type="ECO:0000256" key="9">
    <source>
        <dbReference type="SAM" id="MobiDB-lite"/>
    </source>
</evidence>
<reference evidence="11" key="1">
    <citation type="submission" date="2016-02" db="EMBL/GenBank/DDBJ databases">
        <title>RNAseq analyses of the midgut from blood- or serum-fed Ixodes ricinus ticks.</title>
        <authorList>
            <person name="Perner J."/>
            <person name="Provaznik J."/>
            <person name="Schrenkova J."/>
            <person name="Urbanova V."/>
            <person name="Ribeiro J.M."/>
            <person name="Kopacek P."/>
        </authorList>
    </citation>
    <scope>NUCLEOTIDE SEQUENCE</scope>
    <source>
        <tissue evidence="11">Gut</tissue>
    </source>
</reference>
<dbReference type="PANTHER" id="PTHR31477:SF1">
    <property type="entry name" value="CENTROSOMAL PROTEIN OF 44 KDA"/>
    <property type="match status" value="1"/>
</dbReference>
<feature type="region of interest" description="Disordered" evidence="9">
    <location>
        <begin position="129"/>
        <end position="183"/>
    </location>
</feature>
<dbReference type="PANTHER" id="PTHR31477">
    <property type="entry name" value="CENTROSOMAL PROTEIN OF 44 KDA"/>
    <property type="match status" value="1"/>
</dbReference>
<evidence type="ECO:0000259" key="10">
    <source>
        <dbReference type="Pfam" id="PF15007"/>
    </source>
</evidence>
<comment type="subcellular location">
    <subcellularLocation>
        <location evidence="1">Cytoplasm</location>
        <location evidence="1">Cytoskeleton</location>
        <location evidence="1">Microtubule organizing center</location>
        <location evidence="1">Centrosome</location>
        <location evidence="1">Centriole</location>
    </subcellularLocation>
    <subcellularLocation>
        <location evidence="3">Cytoplasm</location>
        <location evidence="3">Cytoskeleton</location>
        <location evidence="3">Spindle pole</location>
    </subcellularLocation>
    <subcellularLocation>
        <location evidence="2">Midbody</location>
    </subcellularLocation>
</comment>
<dbReference type="InterPro" id="IPR033603">
    <property type="entry name" value="CEP44"/>
</dbReference>
<keyword evidence="6" id="KW-0175">Coiled coil</keyword>
<keyword evidence="7" id="KW-0206">Cytoskeleton</keyword>
<feature type="domain" description="Centrosomal CEP44" evidence="10">
    <location>
        <begin position="5"/>
        <end position="132"/>
    </location>
</feature>
<sequence length="272" mass="30334">MATGDIRNNLKILSAEIRSVKTPAAIVNLDGMMNGEADVYLPIYDYLFQWYNTKLANEILRRDLKLPPYKHNKTRFLETMYLVLRELFQWKPPLSAAQFFSTGFAEKKIIMCSNIIKLIKDYSGGMQRAAASHGGSSNSNSLRLKSSTRPPLKSGTVGHKAPLPQTTTNGTQSREKPPPSSKAVLSAKIDSLLHHLMEVQSSVKLLKDQMLLVMNQTESMLDKVLPVVTEIVDELYKKEAAEARSELELSNKDAAEGRGDVLRDKGEVLVDD</sequence>
<evidence type="ECO:0000256" key="8">
    <source>
        <dbReference type="ARBA" id="ARBA00046235"/>
    </source>
</evidence>
<feature type="compositionally biased region" description="Low complexity" evidence="9">
    <location>
        <begin position="129"/>
        <end position="147"/>
    </location>
</feature>
<evidence type="ECO:0000256" key="6">
    <source>
        <dbReference type="ARBA" id="ARBA00023054"/>
    </source>
</evidence>
<dbReference type="GO" id="GO:0005814">
    <property type="term" value="C:centriole"/>
    <property type="evidence" value="ECO:0007669"/>
    <property type="project" value="UniProtKB-SubCell"/>
</dbReference>
<evidence type="ECO:0000256" key="7">
    <source>
        <dbReference type="ARBA" id="ARBA00023212"/>
    </source>
</evidence>
<protein>
    <recommendedName>
        <fullName evidence="4">Centrosomal protein of 44 kDa</fullName>
    </recommendedName>
</protein>
<dbReference type="InterPro" id="IPR029157">
    <property type="entry name" value="CEP44_CC"/>
</dbReference>
<organism evidence="11">
    <name type="scientific">Ixodes ricinus</name>
    <name type="common">Common tick</name>
    <name type="synonym">Acarus ricinus</name>
    <dbReference type="NCBI Taxonomy" id="34613"/>
    <lineage>
        <taxon>Eukaryota</taxon>
        <taxon>Metazoa</taxon>
        <taxon>Ecdysozoa</taxon>
        <taxon>Arthropoda</taxon>
        <taxon>Chelicerata</taxon>
        <taxon>Arachnida</taxon>
        <taxon>Acari</taxon>
        <taxon>Parasitiformes</taxon>
        <taxon>Ixodida</taxon>
        <taxon>Ixodoidea</taxon>
        <taxon>Ixodidae</taxon>
        <taxon>Ixodinae</taxon>
        <taxon>Ixodes</taxon>
    </lineage>
</organism>
<evidence type="ECO:0000256" key="2">
    <source>
        <dbReference type="ARBA" id="ARBA00004214"/>
    </source>
</evidence>
<proteinExistence type="evidence at transcript level"/>
<dbReference type="Pfam" id="PF15007">
    <property type="entry name" value="CEP44"/>
    <property type="match status" value="1"/>
</dbReference>
<evidence type="ECO:0000256" key="1">
    <source>
        <dbReference type="ARBA" id="ARBA00004114"/>
    </source>
</evidence>